<reference evidence="2 3" key="1">
    <citation type="submission" date="2016-10" db="EMBL/GenBank/DDBJ databases">
        <authorList>
            <person name="de Groot N.N."/>
        </authorList>
    </citation>
    <scope>NUCLEOTIDE SEQUENCE [LARGE SCALE GENOMIC DNA]</scope>
    <source>
        <strain evidence="2 3">CPCC 100156</strain>
    </source>
</reference>
<proteinExistence type="predicted"/>
<protein>
    <recommendedName>
        <fullName evidence="4">Transposase DDE domain-containing protein</fullName>
    </recommendedName>
</protein>
<keyword evidence="3" id="KW-1185">Reference proteome</keyword>
<feature type="region of interest" description="Disordered" evidence="1">
    <location>
        <begin position="97"/>
        <end position="132"/>
    </location>
</feature>
<evidence type="ECO:0008006" key="4">
    <source>
        <dbReference type="Google" id="ProtNLM"/>
    </source>
</evidence>
<dbReference type="Proteomes" id="UP000198925">
    <property type="component" value="Unassembled WGS sequence"/>
</dbReference>
<evidence type="ECO:0000256" key="1">
    <source>
        <dbReference type="SAM" id="MobiDB-lite"/>
    </source>
</evidence>
<feature type="compositionally biased region" description="Low complexity" evidence="1">
    <location>
        <begin position="52"/>
        <end position="68"/>
    </location>
</feature>
<dbReference type="EMBL" id="FMZX01000005">
    <property type="protein sequence ID" value="SDD23239.1"/>
    <property type="molecule type" value="Genomic_DNA"/>
</dbReference>
<gene>
    <name evidence="2" type="ORF">SAMN04487779_1005264</name>
</gene>
<accession>A0A1G6T2J9</accession>
<organism evidence="2 3">
    <name type="scientific">Belnapia rosea</name>
    <dbReference type="NCBI Taxonomy" id="938405"/>
    <lineage>
        <taxon>Bacteria</taxon>
        <taxon>Pseudomonadati</taxon>
        <taxon>Pseudomonadota</taxon>
        <taxon>Alphaproteobacteria</taxon>
        <taxon>Acetobacterales</taxon>
        <taxon>Roseomonadaceae</taxon>
        <taxon>Belnapia</taxon>
    </lineage>
</organism>
<name>A0A1G6T2J9_9PROT</name>
<evidence type="ECO:0000313" key="2">
    <source>
        <dbReference type="EMBL" id="SDD23239.1"/>
    </source>
</evidence>
<dbReference type="AlphaFoldDB" id="A0A1G6T2J9"/>
<feature type="region of interest" description="Disordered" evidence="1">
    <location>
        <begin position="52"/>
        <end position="71"/>
    </location>
</feature>
<evidence type="ECO:0000313" key="3">
    <source>
        <dbReference type="Proteomes" id="UP000198925"/>
    </source>
</evidence>
<sequence>MKLFAVCDKHGSLLDLELQPANTDDRTGVLPMLPRLVALGIEGDLLGDSGHRGPAMAAAHPARLAPLGTKQGIKEQPRWARYRLCRNSGRIHALAIRSDEAHNSGVASKDVPAIALAPGRSQRSRSPTKSQL</sequence>